<dbReference type="SUPFAM" id="SSF53474">
    <property type="entry name" value="alpha/beta-Hydrolases"/>
    <property type="match status" value="1"/>
</dbReference>
<dbReference type="EMBL" id="BEYU01000005">
    <property type="protein sequence ID" value="GBG24255.1"/>
    <property type="molecule type" value="Genomic_DNA"/>
</dbReference>
<evidence type="ECO:0000256" key="1">
    <source>
        <dbReference type="SAM" id="SignalP"/>
    </source>
</evidence>
<evidence type="ECO:0000313" key="3">
    <source>
        <dbReference type="Proteomes" id="UP000241890"/>
    </source>
</evidence>
<name>A0A2R5G149_9STRA</name>
<dbReference type="AlphaFoldDB" id="A0A2R5G149"/>
<evidence type="ECO:0000313" key="2">
    <source>
        <dbReference type="EMBL" id="GBG24255.1"/>
    </source>
</evidence>
<reference evidence="2 3" key="1">
    <citation type="submission" date="2017-12" db="EMBL/GenBank/DDBJ databases">
        <title>Sequencing, de novo assembly and annotation of complete genome of a new Thraustochytrid species, strain FCC1311.</title>
        <authorList>
            <person name="Sedici K."/>
            <person name="Godart F."/>
            <person name="Aiese Cigliano R."/>
            <person name="Sanseverino W."/>
            <person name="Barakat M."/>
            <person name="Ortet P."/>
            <person name="Marechal E."/>
            <person name="Cagnac O."/>
            <person name="Amato A."/>
        </authorList>
    </citation>
    <scope>NUCLEOTIDE SEQUENCE [LARGE SCALE GENOMIC DNA]</scope>
</reference>
<sequence length="357" mass="39314">MLSWTALLLGLVGVVLASALALAVATSRWLPGLQGYRWVWPTLADRSLLYSTPWYGFLPHLVRAPVVGDAEPSRLLHVHLSGTFSHPVFSSSFLESCAKRNGHHTIGLAYRYSFIPSGLVGKGIRELYADDEDAQAEAIRAFHETVVFGGPKTTLTQAVSEADSVEGRLRSALHHLASNYPREGWQYFLQEKKDAQGRCFVRWDRIVLSGHSQGGAHAAYLASVLPLRRVVLLSAPQSIPSITKSFVAQPMATKDVMAFAHEHEDQIDSIKDALNLLGVLKDSNVVNVDELCDWDASKFLTCKALFSTVPPGNKLRIRPEHASVAIDVVAPKVKGKSLYAQTVWPYLTSFAEDSKRE</sequence>
<feature type="signal peptide" evidence="1">
    <location>
        <begin position="1"/>
        <end position="17"/>
    </location>
</feature>
<comment type="caution">
    <text evidence="2">The sequence shown here is derived from an EMBL/GenBank/DDBJ whole genome shotgun (WGS) entry which is preliminary data.</text>
</comment>
<accession>A0A2R5G149</accession>
<dbReference type="Proteomes" id="UP000241890">
    <property type="component" value="Unassembled WGS sequence"/>
</dbReference>
<dbReference type="InParanoid" id="A0A2R5G149"/>
<proteinExistence type="predicted"/>
<gene>
    <name evidence="2" type="ORF">FCC1311_004732</name>
</gene>
<keyword evidence="1" id="KW-0732">Signal</keyword>
<protein>
    <submittedName>
        <fullName evidence="2">Uncharacterized protein</fullName>
    </submittedName>
</protein>
<dbReference type="InterPro" id="IPR029058">
    <property type="entry name" value="AB_hydrolase_fold"/>
</dbReference>
<feature type="chain" id="PRO_5015306054" evidence="1">
    <location>
        <begin position="18"/>
        <end position="357"/>
    </location>
</feature>
<dbReference type="Gene3D" id="3.40.50.1820">
    <property type="entry name" value="alpha/beta hydrolase"/>
    <property type="match status" value="1"/>
</dbReference>
<keyword evidence="3" id="KW-1185">Reference proteome</keyword>
<organism evidence="2 3">
    <name type="scientific">Hondaea fermentalgiana</name>
    <dbReference type="NCBI Taxonomy" id="2315210"/>
    <lineage>
        <taxon>Eukaryota</taxon>
        <taxon>Sar</taxon>
        <taxon>Stramenopiles</taxon>
        <taxon>Bigyra</taxon>
        <taxon>Labyrinthulomycetes</taxon>
        <taxon>Thraustochytrida</taxon>
        <taxon>Thraustochytriidae</taxon>
        <taxon>Hondaea</taxon>
    </lineage>
</organism>